<comment type="caution">
    <text evidence="2">The sequence shown here is derived from an EMBL/GenBank/DDBJ whole genome shotgun (WGS) entry which is preliminary data.</text>
</comment>
<accession>A0A3E2BQ30</accession>
<evidence type="ECO:0000313" key="3">
    <source>
        <dbReference type="Proteomes" id="UP000257323"/>
    </source>
</evidence>
<keyword evidence="1" id="KW-0812">Transmembrane</keyword>
<dbReference type="Proteomes" id="UP000257323">
    <property type="component" value="Unassembled WGS sequence"/>
</dbReference>
<protein>
    <submittedName>
        <fullName evidence="2">Uncharacterized protein</fullName>
    </submittedName>
</protein>
<sequence length="64" mass="7083">MQPKISWSLGAGLENTEDLTIMGAARETDAVFKKSLLFILIILIYSAGRVTCFFVGQSCLFHDD</sequence>
<keyword evidence="1" id="KW-0472">Membrane</keyword>
<organism evidence="2 3">
    <name type="scientific">Candidatus Saccharicenans subterraneus</name>
    <dbReference type="NCBI Taxonomy" id="2508984"/>
    <lineage>
        <taxon>Bacteria</taxon>
        <taxon>Candidatus Aminicenantota</taxon>
        <taxon>Candidatus Aminicenantia</taxon>
        <taxon>Candidatus Aminicenantales</taxon>
        <taxon>Candidatus Saccharicenantaceae</taxon>
        <taxon>Candidatus Saccharicenans</taxon>
    </lineage>
</organism>
<dbReference type="AlphaFoldDB" id="A0A3E2BQ30"/>
<name>A0A3E2BQ30_9BACT</name>
<proteinExistence type="predicted"/>
<gene>
    <name evidence="2" type="ORF">OP8BY_1360</name>
</gene>
<reference evidence="2 3" key="1">
    <citation type="submission" date="2018-08" db="EMBL/GenBank/DDBJ databases">
        <title>Genome analysis of the thermophilic bacterium of the candidate phylum Aminicenantes from deep subsurface aquifer revealed its physiology and ecological role.</title>
        <authorList>
            <person name="Kadnikov V.V."/>
            <person name="Mardanov A.V."/>
            <person name="Beletsky A.V."/>
            <person name="Karnachuk O.V."/>
            <person name="Ravin N.V."/>
        </authorList>
    </citation>
    <scope>NUCLEOTIDE SEQUENCE [LARGE SCALE GENOMIC DNA]</scope>
    <source>
        <strain evidence="2">BY38</strain>
    </source>
</reference>
<dbReference type="EMBL" id="QUAH01000002">
    <property type="protein sequence ID" value="RFT16747.1"/>
    <property type="molecule type" value="Genomic_DNA"/>
</dbReference>
<evidence type="ECO:0000256" key="1">
    <source>
        <dbReference type="SAM" id="Phobius"/>
    </source>
</evidence>
<feature type="transmembrane region" description="Helical" evidence="1">
    <location>
        <begin position="36"/>
        <end position="56"/>
    </location>
</feature>
<keyword evidence="1" id="KW-1133">Transmembrane helix</keyword>
<evidence type="ECO:0000313" key="2">
    <source>
        <dbReference type="EMBL" id="RFT16747.1"/>
    </source>
</evidence>